<dbReference type="InterPro" id="IPR009075">
    <property type="entry name" value="AcylCo_DH/oxidase_C"/>
</dbReference>
<reference evidence="8 9" key="1">
    <citation type="submission" date="2016-01" db="EMBL/GenBank/DDBJ databases">
        <authorList>
            <person name="Oliw E.H."/>
        </authorList>
    </citation>
    <scope>NUCLEOTIDE SEQUENCE [LARGE SCALE GENOMIC DNA]</scope>
    <source>
        <strain evidence="8">LMG 27134</strain>
    </source>
</reference>
<evidence type="ECO:0000256" key="5">
    <source>
        <dbReference type="ARBA" id="ARBA00023002"/>
    </source>
</evidence>
<dbReference type="InterPro" id="IPR009100">
    <property type="entry name" value="AcylCoA_DH/oxidase_NM_dom_sf"/>
</dbReference>
<evidence type="ECO:0000259" key="7">
    <source>
        <dbReference type="Pfam" id="PF02771"/>
    </source>
</evidence>
<evidence type="ECO:0000259" key="6">
    <source>
        <dbReference type="Pfam" id="PF00441"/>
    </source>
</evidence>
<protein>
    <submittedName>
        <fullName evidence="8">Acyl-CoA dehydrogenase</fullName>
    </submittedName>
</protein>
<feature type="domain" description="Acyl-CoA dehydrogenase/oxidase C-terminal" evidence="6">
    <location>
        <begin position="205"/>
        <end position="333"/>
    </location>
</feature>
<dbReference type="OrthoDB" id="9769473at2"/>
<dbReference type="Gene3D" id="1.10.540.10">
    <property type="entry name" value="Acyl-CoA dehydrogenase/oxidase, N-terminal domain"/>
    <property type="match status" value="1"/>
</dbReference>
<evidence type="ECO:0000256" key="3">
    <source>
        <dbReference type="ARBA" id="ARBA00022630"/>
    </source>
</evidence>
<dbReference type="GO" id="GO:0050660">
    <property type="term" value="F:flavin adenine dinucleotide binding"/>
    <property type="evidence" value="ECO:0007669"/>
    <property type="project" value="InterPro"/>
</dbReference>
<dbReference type="Proteomes" id="UP000054683">
    <property type="component" value="Unassembled WGS sequence"/>
</dbReference>
<keyword evidence="4" id="KW-0274">FAD</keyword>
<dbReference type="RefSeq" id="WP_062086108.1">
    <property type="nucleotide sequence ID" value="NZ_FCOK02000018.1"/>
</dbReference>
<feature type="domain" description="Acyl-CoA dehydrogenase/oxidase N-terminal" evidence="7">
    <location>
        <begin position="6"/>
        <end position="109"/>
    </location>
</feature>
<keyword evidence="3" id="KW-0285">Flavoprotein</keyword>
<gene>
    <name evidence="8" type="ORF">AWB69_03169</name>
</gene>
<dbReference type="GO" id="GO:0003995">
    <property type="term" value="F:acyl-CoA dehydrogenase activity"/>
    <property type="evidence" value="ECO:0007669"/>
    <property type="project" value="TreeGrafter"/>
</dbReference>
<dbReference type="EMBL" id="FCOK02000018">
    <property type="protein sequence ID" value="SAL34524.1"/>
    <property type="molecule type" value="Genomic_DNA"/>
</dbReference>
<dbReference type="PANTHER" id="PTHR43884">
    <property type="entry name" value="ACYL-COA DEHYDROGENASE"/>
    <property type="match status" value="1"/>
</dbReference>
<dbReference type="InterPro" id="IPR036250">
    <property type="entry name" value="AcylCo_DH-like_C"/>
</dbReference>
<dbReference type="Pfam" id="PF02771">
    <property type="entry name" value="Acyl-CoA_dh_N"/>
    <property type="match status" value="1"/>
</dbReference>
<sequence>MNLLLSEDQVQIVDTLKHFLSEQAPVSRFRPPASQIGNQDHLIWPHLAELGFLGIALPEESGGIGLSGAEETVAYREFGRHLLSPAIMGQMLGARVAAATGNATLLKDLLSGSTRVGLANPRGATALGSLCTGEFHLIESSDAPWVFCCDESGAALFERSDFAAIESVRSMDHSLSLERARLDGIRPTAWVSAEQDPIYIRALVLIGGFAVGLAEATRDMAVEYAKVREQFGKPIGSFQAIKHICADMAIRAEAALCQATVASLALSDGDAGANFQGTACKLVTIDAALKNAAQNIQVHGAVGFTSEADAHLYLKRAHVMDQLWGDTRTQRKRMLLASFG</sequence>
<dbReference type="Gene3D" id="1.20.140.10">
    <property type="entry name" value="Butyryl-CoA Dehydrogenase, subunit A, domain 3"/>
    <property type="match status" value="1"/>
</dbReference>
<proteinExistence type="inferred from homology"/>
<organism evidence="8 9">
    <name type="scientific">Caballeronia udeis</name>
    <dbReference type="NCBI Taxonomy" id="1232866"/>
    <lineage>
        <taxon>Bacteria</taxon>
        <taxon>Pseudomonadati</taxon>
        <taxon>Pseudomonadota</taxon>
        <taxon>Betaproteobacteria</taxon>
        <taxon>Burkholderiales</taxon>
        <taxon>Burkholderiaceae</taxon>
        <taxon>Caballeronia</taxon>
    </lineage>
</organism>
<comment type="similarity">
    <text evidence="2">Belongs to the acyl-CoA dehydrogenase family.</text>
</comment>
<accession>A0A158GQU6</accession>
<name>A0A158GQU6_9BURK</name>
<dbReference type="AlphaFoldDB" id="A0A158GQU6"/>
<dbReference type="SUPFAM" id="SSF56645">
    <property type="entry name" value="Acyl-CoA dehydrogenase NM domain-like"/>
    <property type="match status" value="1"/>
</dbReference>
<evidence type="ECO:0000313" key="9">
    <source>
        <dbReference type="Proteomes" id="UP000054683"/>
    </source>
</evidence>
<evidence type="ECO:0000313" key="8">
    <source>
        <dbReference type="EMBL" id="SAL34524.1"/>
    </source>
</evidence>
<dbReference type="InterPro" id="IPR013786">
    <property type="entry name" value="AcylCoA_DH/ox_N"/>
</dbReference>
<evidence type="ECO:0000256" key="1">
    <source>
        <dbReference type="ARBA" id="ARBA00001974"/>
    </source>
</evidence>
<dbReference type="SUPFAM" id="SSF47203">
    <property type="entry name" value="Acyl-CoA dehydrogenase C-terminal domain-like"/>
    <property type="match status" value="1"/>
</dbReference>
<dbReference type="PANTHER" id="PTHR43884:SF20">
    <property type="entry name" value="ACYL-COA DEHYDROGENASE FADE28"/>
    <property type="match status" value="1"/>
</dbReference>
<evidence type="ECO:0000256" key="4">
    <source>
        <dbReference type="ARBA" id="ARBA00022827"/>
    </source>
</evidence>
<evidence type="ECO:0000256" key="2">
    <source>
        <dbReference type="ARBA" id="ARBA00009347"/>
    </source>
</evidence>
<comment type="cofactor">
    <cofactor evidence="1">
        <name>FAD</name>
        <dbReference type="ChEBI" id="CHEBI:57692"/>
    </cofactor>
</comment>
<keyword evidence="5" id="KW-0560">Oxidoreductase</keyword>
<dbReference type="InterPro" id="IPR037069">
    <property type="entry name" value="AcylCoA_DH/ox_N_sf"/>
</dbReference>
<dbReference type="Pfam" id="PF00441">
    <property type="entry name" value="Acyl-CoA_dh_1"/>
    <property type="match status" value="1"/>
</dbReference>